<evidence type="ECO:0000313" key="4">
    <source>
        <dbReference type="Proteomes" id="UP001498398"/>
    </source>
</evidence>
<evidence type="ECO:0000256" key="1">
    <source>
        <dbReference type="ARBA" id="ARBA00004123"/>
    </source>
</evidence>
<dbReference type="Pfam" id="PF11951">
    <property type="entry name" value="Fungal_trans_2"/>
    <property type="match status" value="1"/>
</dbReference>
<evidence type="ECO:0000313" key="3">
    <source>
        <dbReference type="EMBL" id="KAK7463481.1"/>
    </source>
</evidence>
<dbReference type="PANTHER" id="PTHR37534:SF20">
    <property type="entry name" value="PRO1A C6 ZINK-FINGER PROTEIN"/>
    <property type="match status" value="1"/>
</dbReference>
<organism evidence="3 4">
    <name type="scientific">Marasmiellus scandens</name>
    <dbReference type="NCBI Taxonomy" id="2682957"/>
    <lineage>
        <taxon>Eukaryota</taxon>
        <taxon>Fungi</taxon>
        <taxon>Dikarya</taxon>
        <taxon>Basidiomycota</taxon>
        <taxon>Agaricomycotina</taxon>
        <taxon>Agaricomycetes</taxon>
        <taxon>Agaricomycetidae</taxon>
        <taxon>Agaricales</taxon>
        <taxon>Marasmiineae</taxon>
        <taxon>Omphalotaceae</taxon>
        <taxon>Marasmiellus</taxon>
    </lineage>
</organism>
<dbReference type="GO" id="GO:0003677">
    <property type="term" value="F:DNA binding"/>
    <property type="evidence" value="ECO:0007669"/>
    <property type="project" value="UniProtKB-KW"/>
</dbReference>
<keyword evidence="2" id="KW-0539">Nucleus</keyword>
<comment type="caution">
    <text evidence="3">The sequence shown here is derived from an EMBL/GenBank/DDBJ whole genome shotgun (WGS) entry which is preliminary data.</text>
</comment>
<keyword evidence="3" id="KW-0238">DNA-binding</keyword>
<dbReference type="Proteomes" id="UP001498398">
    <property type="component" value="Unassembled WGS sequence"/>
</dbReference>
<dbReference type="InterPro" id="IPR021858">
    <property type="entry name" value="Fun_TF"/>
</dbReference>
<keyword evidence="4" id="KW-1185">Reference proteome</keyword>
<protein>
    <submittedName>
        <fullName evidence="3">DNA-binding transcriptional regulator ume6</fullName>
    </submittedName>
</protein>
<dbReference type="EMBL" id="JBANRG010000009">
    <property type="protein sequence ID" value="KAK7463481.1"/>
    <property type="molecule type" value="Genomic_DNA"/>
</dbReference>
<sequence length="582" mass="66068">MDMDYNTNIVVDLAGLRLDSSTNEQAPESPLSDTPTLDDQACGPAFDIRGQSNSYVSNDYGFETTFKGLSLSDAESLQSDVLYLDDETIYPDVANPSELTSLYPTTYNGDSYNSASICSSFSRLYFSSPDYTCQEGYSENSSFPESSWNPTQSSSYGPLYHAQFSETHDSRFDFSSNEIMPLCPMLTPDWSAPLLQNYIDHVYRMQYLLADTNKLFGIIYNSVINGGVAREAAVLLSAIHLEGGRFALTRNGPTKNRYIELSNTCRLVPPQAYNKDHAMTALHVISAFLFDGGQGDWETWMEIAIVYVRSILENRFRFHDYRDALLTCSEEENFVIKTVFWFDVIAAVTTIRPPRLQDVITYIYSPYNQSEIHDTDSGLFNGHKEKLSMMKVMGCENRILWALSEVSALADWKQRQAREGQLSYTNLVRRANVLEVSLETPSRQTFSESDNTNEDARYYVSEIFRTAAIVYLRTVVSNDFWRVSDVEIAVKSCIDAFRSFNEHQDDMRHAVVRSTVFAVFLCGCFTSVARDWKVLEEFLSGEGSVGNCNYALELAKTVRAQRKKTQPVRWREALNEARFLLV</sequence>
<comment type="subcellular location">
    <subcellularLocation>
        <location evidence="1">Nucleus</location>
    </subcellularLocation>
</comment>
<reference evidence="3 4" key="1">
    <citation type="submission" date="2024-01" db="EMBL/GenBank/DDBJ databases">
        <title>A draft genome for the cacao thread blight pathogen Marasmiellus scandens.</title>
        <authorList>
            <person name="Baruah I.K."/>
            <person name="Leung J."/>
            <person name="Bukari Y."/>
            <person name="Amoako-Attah I."/>
            <person name="Meinhardt L.W."/>
            <person name="Bailey B.A."/>
            <person name="Cohen S.P."/>
        </authorList>
    </citation>
    <scope>NUCLEOTIDE SEQUENCE [LARGE SCALE GENOMIC DNA]</scope>
    <source>
        <strain evidence="3 4">GH-19</strain>
    </source>
</reference>
<name>A0ABR1JP87_9AGAR</name>
<proteinExistence type="predicted"/>
<accession>A0ABR1JP87</accession>
<gene>
    <name evidence="3" type="primary">UME6</name>
    <name evidence="3" type="ORF">VKT23_006830</name>
</gene>
<evidence type="ECO:0000256" key="2">
    <source>
        <dbReference type="ARBA" id="ARBA00023242"/>
    </source>
</evidence>
<dbReference type="PANTHER" id="PTHR37534">
    <property type="entry name" value="TRANSCRIPTIONAL ACTIVATOR PROTEIN UGA3"/>
    <property type="match status" value="1"/>
</dbReference>